<dbReference type="InterPro" id="IPR021255">
    <property type="entry name" value="DUF2807"/>
</dbReference>
<dbReference type="Proteomes" id="UP000830583">
    <property type="component" value="Chromosome"/>
</dbReference>
<accession>A0ABY4KCH3</accession>
<dbReference type="Gene3D" id="2.160.20.120">
    <property type="match status" value="1"/>
</dbReference>
<name>A0ABY4KCH3_9FLAO</name>
<gene>
    <name evidence="2" type="ORF">M0M57_12765</name>
</gene>
<organism evidence="2 3">
    <name type="scientific">Flavobacterium azooxidireducens</name>
    <dbReference type="NCBI Taxonomy" id="1871076"/>
    <lineage>
        <taxon>Bacteria</taxon>
        <taxon>Pseudomonadati</taxon>
        <taxon>Bacteroidota</taxon>
        <taxon>Flavobacteriia</taxon>
        <taxon>Flavobacteriales</taxon>
        <taxon>Flavobacteriaceae</taxon>
        <taxon>Flavobacterium</taxon>
    </lineage>
</organism>
<dbReference type="EMBL" id="CP096205">
    <property type="protein sequence ID" value="UPQ78486.1"/>
    <property type="molecule type" value="Genomic_DNA"/>
</dbReference>
<evidence type="ECO:0000259" key="1">
    <source>
        <dbReference type="Pfam" id="PF10988"/>
    </source>
</evidence>
<evidence type="ECO:0000313" key="3">
    <source>
        <dbReference type="Proteomes" id="UP000830583"/>
    </source>
</evidence>
<sequence>MKKFLILFAAILFSTVTWSQKKEKLKASKIVTISQKEIGNFDSLEVEDDIDVFIVKGDQPSIEIEADDNTHESFDIKLNGTTLRIGLVHNISGAKKTSIRITYTDSFKMLVAKGDANVTALADVKLSQVTFKCYDDSRLFLNADCANFTLIANDKSKIEINLKSDDAIFELSKNTNVKALVRSSNFKCDMYQKAAANIEGDINDLKLRMDNSSDFIGKNLVAQTASVITEGSSKNSVQVASKLVLESSGKSATTLYGNATIEIKRFADESSLNKKLLK</sequence>
<dbReference type="RefSeq" id="WP_248433411.1">
    <property type="nucleotide sequence ID" value="NZ_CP096205.1"/>
</dbReference>
<dbReference type="Pfam" id="PF10988">
    <property type="entry name" value="DUF2807"/>
    <property type="match status" value="1"/>
</dbReference>
<evidence type="ECO:0000313" key="2">
    <source>
        <dbReference type="EMBL" id="UPQ78486.1"/>
    </source>
</evidence>
<keyword evidence="3" id="KW-1185">Reference proteome</keyword>
<reference evidence="2" key="1">
    <citation type="submission" date="2022-04" db="EMBL/GenBank/DDBJ databases">
        <title>Consumption of N2O by Flavobacterium azooxidireducens sp. nov. isolated from Decomposing Leaf Litter of Phragmites australis (Cav.).</title>
        <authorList>
            <person name="Behrendt U."/>
            <person name="Spanner T."/>
            <person name="Augustin J."/>
            <person name="Horn M.A."/>
            <person name="Kolb S."/>
            <person name="Ulrich A."/>
        </authorList>
    </citation>
    <scope>NUCLEOTIDE SEQUENCE</scope>
    <source>
        <strain evidence="2">IGB 4-14</strain>
    </source>
</reference>
<protein>
    <submittedName>
        <fullName evidence="2">DUF2807 domain-containing protein</fullName>
    </submittedName>
</protein>
<proteinExistence type="predicted"/>
<feature type="domain" description="Putative auto-transporter adhesin head GIN" evidence="1">
    <location>
        <begin position="40"/>
        <end position="259"/>
    </location>
</feature>